<keyword evidence="6 10" id="KW-0030">Aminoacyl-tRNA synthetase</keyword>
<proteinExistence type="inferred from homology"/>
<dbReference type="Gene3D" id="3.40.50.620">
    <property type="entry name" value="HUPs"/>
    <property type="match status" value="1"/>
</dbReference>
<dbReference type="EC" id="6.1.1.1" evidence="1 8"/>
<sequence>MLERDMFEKRLKSGEEIGLHEPVYPVLQAYDSVMLKSDVTVIGTDQTFNELQARPFQEFFGQRPQQVMSMKILVGLDGRQKMSKSLGNYIGVIESAKEIFGKIMSLPDSAMPAYAELLTDLDEQEFIDPEKPKELKIKLAKVIVSEFHSKAEAEKSAEEFDKVFSKKEMPGDIEVIKLKKSEAKNNLEAVSKLFKISKSEAQRLINQKGVKFNGATIDNPGAEPRTGVYQKGKRHFIKILFN</sequence>
<dbReference type="NCBIfam" id="TIGR00234">
    <property type="entry name" value="tyrS"/>
    <property type="match status" value="1"/>
</dbReference>
<dbReference type="Pfam" id="PF00579">
    <property type="entry name" value="tRNA-synt_1b"/>
    <property type="match status" value="1"/>
</dbReference>
<feature type="domain" description="RNA-binding S4" evidence="11">
    <location>
        <begin position="192"/>
        <end position="223"/>
    </location>
</feature>
<dbReference type="InterPro" id="IPR002305">
    <property type="entry name" value="aa-tRNA-synth_Ic"/>
</dbReference>
<protein>
    <recommendedName>
        <fullName evidence="1 8">Tyrosine--tRNA ligase</fullName>
        <ecNumber evidence="1 8">6.1.1.1</ecNumber>
    </recommendedName>
</protein>
<keyword evidence="3 10" id="KW-0547">Nucleotide-binding</keyword>
<dbReference type="Pfam" id="PF01479">
    <property type="entry name" value="S4"/>
    <property type="match status" value="1"/>
</dbReference>
<keyword evidence="5 10" id="KW-0648">Protein biosynthesis</keyword>
<dbReference type="AlphaFoldDB" id="A0A2H0YRG6"/>
<dbReference type="PANTHER" id="PTHR11766:SF1">
    <property type="entry name" value="TYROSINE--TRNA LIGASE"/>
    <property type="match status" value="1"/>
</dbReference>
<evidence type="ECO:0000256" key="3">
    <source>
        <dbReference type="ARBA" id="ARBA00022741"/>
    </source>
</evidence>
<dbReference type="SUPFAM" id="SSF52374">
    <property type="entry name" value="Nucleotidylyl transferase"/>
    <property type="match status" value="1"/>
</dbReference>
<comment type="similarity">
    <text evidence="10">Belongs to the class-I aminoacyl-tRNA synthetase family.</text>
</comment>
<evidence type="ECO:0000313" key="12">
    <source>
        <dbReference type="EMBL" id="PIS41026.1"/>
    </source>
</evidence>
<reference evidence="13" key="1">
    <citation type="submission" date="2017-09" db="EMBL/GenBank/DDBJ databases">
        <title>Depth-based differentiation of microbial function through sediment-hosted aquifers and enrichment of novel symbionts in the deep terrestrial subsurface.</title>
        <authorList>
            <person name="Probst A.J."/>
            <person name="Ladd B."/>
            <person name="Jarett J.K."/>
            <person name="Geller-Mcgrath D.E."/>
            <person name="Sieber C.M.K."/>
            <person name="Emerson J.B."/>
            <person name="Anantharaman K."/>
            <person name="Thomas B.C."/>
            <person name="Malmstrom R."/>
            <person name="Stieglmeier M."/>
            <person name="Klingl A."/>
            <person name="Woyke T."/>
            <person name="Ryan C.M."/>
            <person name="Banfield J.F."/>
        </authorList>
    </citation>
    <scope>NUCLEOTIDE SEQUENCE [LARGE SCALE GENOMIC DNA]</scope>
</reference>
<evidence type="ECO:0000256" key="4">
    <source>
        <dbReference type="ARBA" id="ARBA00022840"/>
    </source>
</evidence>
<keyword evidence="9" id="KW-0694">RNA-binding</keyword>
<keyword evidence="2 10" id="KW-0436">Ligase</keyword>
<dbReference type="Proteomes" id="UP000236845">
    <property type="component" value="Unassembled WGS sequence"/>
</dbReference>
<evidence type="ECO:0000256" key="8">
    <source>
        <dbReference type="NCBIfam" id="TIGR00234"/>
    </source>
</evidence>
<dbReference type="GO" id="GO:0005829">
    <property type="term" value="C:cytosol"/>
    <property type="evidence" value="ECO:0007669"/>
    <property type="project" value="TreeGrafter"/>
</dbReference>
<evidence type="ECO:0000256" key="9">
    <source>
        <dbReference type="PROSITE-ProRule" id="PRU00182"/>
    </source>
</evidence>
<dbReference type="EMBL" id="PEXW01000005">
    <property type="protein sequence ID" value="PIS41026.1"/>
    <property type="molecule type" value="Genomic_DNA"/>
</dbReference>
<dbReference type="GO" id="GO:0004831">
    <property type="term" value="F:tyrosine-tRNA ligase activity"/>
    <property type="evidence" value="ECO:0007669"/>
    <property type="project" value="UniProtKB-UniRule"/>
</dbReference>
<gene>
    <name evidence="12" type="primary">tyrS</name>
    <name evidence="12" type="ORF">COT26_00245</name>
</gene>
<dbReference type="CDD" id="cd00165">
    <property type="entry name" value="S4"/>
    <property type="match status" value="1"/>
</dbReference>
<dbReference type="InterPro" id="IPR014729">
    <property type="entry name" value="Rossmann-like_a/b/a_fold"/>
</dbReference>
<evidence type="ECO:0000256" key="10">
    <source>
        <dbReference type="RuleBase" id="RU363036"/>
    </source>
</evidence>
<keyword evidence="4 10" id="KW-0067">ATP-binding</keyword>
<evidence type="ECO:0000256" key="6">
    <source>
        <dbReference type="ARBA" id="ARBA00023146"/>
    </source>
</evidence>
<name>A0A2H0YRG6_9BACT</name>
<dbReference type="PANTHER" id="PTHR11766">
    <property type="entry name" value="TYROSYL-TRNA SYNTHETASE"/>
    <property type="match status" value="1"/>
</dbReference>
<evidence type="ECO:0000259" key="11">
    <source>
        <dbReference type="Pfam" id="PF01479"/>
    </source>
</evidence>
<evidence type="ECO:0000256" key="5">
    <source>
        <dbReference type="ARBA" id="ARBA00022917"/>
    </source>
</evidence>
<comment type="catalytic activity">
    <reaction evidence="7">
        <text>tRNA(Tyr) + L-tyrosine + ATP = L-tyrosyl-tRNA(Tyr) + AMP + diphosphate + H(+)</text>
        <dbReference type="Rhea" id="RHEA:10220"/>
        <dbReference type="Rhea" id="RHEA-COMP:9706"/>
        <dbReference type="Rhea" id="RHEA-COMP:9707"/>
        <dbReference type="ChEBI" id="CHEBI:15378"/>
        <dbReference type="ChEBI" id="CHEBI:30616"/>
        <dbReference type="ChEBI" id="CHEBI:33019"/>
        <dbReference type="ChEBI" id="CHEBI:58315"/>
        <dbReference type="ChEBI" id="CHEBI:78442"/>
        <dbReference type="ChEBI" id="CHEBI:78536"/>
        <dbReference type="ChEBI" id="CHEBI:456215"/>
        <dbReference type="EC" id="6.1.1.1"/>
    </reaction>
</comment>
<evidence type="ECO:0000256" key="1">
    <source>
        <dbReference type="ARBA" id="ARBA00013160"/>
    </source>
</evidence>
<dbReference type="InterPro" id="IPR024088">
    <property type="entry name" value="Tyr-tRNA-ligase_bac-type"/>
</dbReference>
<dbReference type="InterPro" id="IPR002942">
    <property type="entry name" value="S4_RNA-bd"/>
</dbReference>
<evidence type="ECO:0000313" key="13">
    <source>
        <dbReference type="Proteomes" id="UP000236845"/>
    </source>
</evidence>
<dbReference type="PROSITE" id="PS50889">
    <property type="entry name" value="S4"/>
    <property type="match status" value="1"/>
</dbReference>
<dbReference type="GO" id="GO:0006437">
    <property type="term" value="P:tyrosyl-tRNA aminoacylation"/>
    <property type="evidence" value="ECO:0007669"/>
    <property type="project" value="UniProtKB-UniRule"/>
</dbReference>
<accession>A0A2H0YRG6</accession>
<dbReference type="GO" id="GO:0003723">
    <property type="term" value="F:RNA binding"/>
    <property type="evidence" value="ECO:0007669"/>
    <property type="project" value="UniProtKB-KW"/>
</dbReference>
<organism evidence="12 13">
    <name type="scientific">Candidatus Kerfeldbacteria bacterium CG08_land_8_20_14_0_20_43_14</name>
    <dbReference type="NCBI Taxonomy" id="2014246"/>
    <lineage>
        <taxon>Bacteria</taxon>
        <taxon>Candidatus Kerfeldiibacteriota</taxon>
    </lineage>
</organism>
<dbReference type="Gene3D" id="1.10.240.10">
    <property type="entry name" value="Tyrosyl-Transfer RNA Synthetase"/>
    <property type="match status" value="1"/>
</dbReference>
<dbReference type="SUPFAM" id="SSF55174">
    <property type="entry name" value="Alpha-L RNA-binding motif"/>
    <property type="match status" value="1"/>
</dbReference>
<dbReference type="GO" id="GO:0005524">
    <property type="term" value="F:ATP binding"/>
    <property type="evidence" value="ECO:0007669"/>
    <property type="project" value="UniProtKB-KW"/>
</dbReference>
<evidence type="ECO:0000256" key="7">
    <source>
        <dbReference type="ARBA" id="ARBA00048248"/>
    </source>
</evidence>
<comment type="caution">
    <text evidence="12">The sequence shown here is derived from an EMBL/GenBank/DDBJ whole genome shotgun (WGS) entry which is preliminary data.</text>
</comment>
<evidence type="ECO:0000256" key="2">
    <source>
        <dbReference type="ARBA" id="ARBA00022598"/>
    </source>
</evidence>
<dbReference type="InterPro" id="IPR002307">
    <property type="entry name" value="Tyr-tRNA-ligase"/>
</dbReference>